<proteinExistence type="predicted"/>
<evidence type="ECO:0000313" key="2">
    <source>
        <dbReference type="Proteomes" id="UP000192161"/>
    </source>
</evidence>
<reference evidence="1 2" key="1">
    <citation type="journal article" date="2017" name="BMC Genomics">
        <title>Comparative and functional genomics of the Lactococcus lactis taxon; insights into evolution and niche adaptation.</title>
        <authorList>
            <person name="Kelleher P."/>
            <person name="Bottacini F."/>
            <person name="Mahony J."/>
            <person name="Kilcawley K.N."/>
            <person name="van Sinderen D."/>
        </authorList>
    </citation>
    <scope>NUCLEOTIDE SEQUENCE [LARGE SCALE GENOMIC DNA]</scope>
    <source>
        <strain evidence="1 2">JM3</strain>
    </source>
</reference>
<dbReference type="Proteomes" id="UP000192161">
    <property type="component" value="Chromosome"/>
</dbReference>
<sequence>MDIINKDNKPTFDKSCELLYSLTSNRIRERYELWSKDYVKNHGKMEGHRNKGTAFDFYPEDRNLVNRILKNKRNEDNPYLITPKILPVIVEKLGFNDKAEVFWGDNIKQYLEKLIKTMLQDVNHLYSYRKHWTDFLSANESIDSLYYTFFSENQENLDYLEDKFLDFTYNNLNKKTFVECDDVLEFMSESEKISQNNCAVYLDFKNLSNKLKVFTDEVLIPIIDYEIQERFITDMVKNSEEPNVVFEHDEKFEEIKNKLKKLKLKSKKLT</sequence>
<accession>A0AA34TJ82</accession>
<gene>
    <name evidence="1" type="ORF">LLJM3_1352</name>
</gene>
<dbReference type="RefSeq" id="WP_011676227.1">
    <property type="nucleotide sequence ID" value="NZ_CP015901.2"/>
</dbReference>
<dbReference type="EMBL" id="CP015901">
    <property type="protein sequence ID" value="ARE23541.1"/>
    <property type="molecule type" value="Genomic_DNA"/>
</dbReference>
<protein>
    <submittedName>
        <fullName evidence="1">Uncharacterized protein</fullName>
    </submittedName>
</protein>
<organism evidence="1 2">
    <name type="scientific">Lactococcus lactis subsp. cremoris</name>
    <name type="common">Streptococcus cremoris</name>
    <dbReference type="NCBI Taxonomy" id="1359"/>
    <lineage>
        <taxon>Bacteria</taxon>
        <taxon>Bacillati</taxon>
        <taxon>Bacillota</taxon>
        <taxon>Bacilli</taxon>
        <taxon>Lactobacillales</taxon>
        <taxon>Streptococcaceae</taxon>
        <taxon>Lactococcus</taxon>
    </lineage>
</organism>
<dbReference type="AlphaFoldDB" id="A0AA34TJ82"/>
<evidence type="ECO:0000313" key="1">
    <source>
        <dbReference type="EMBL" id="ARE23541.1"/>
    </source>
</evidence>
<name>A0AA34TJ82_LACLC</name>